<dbReference type="PANTHER" id="PTHR14463:SF10">
    <property type="entry name" value="LIPASE MATURATION FACTOR 1"/>
    <property type="match status" value="1"/>
</dbReference>
<dbReference type="InterPro" id="IPR009613">
    <property type="entry name" value="LMF"/>
</dbReference>
<comment type="subcellular location">
    <subcellularLocation>
        <location evidence="1 7">Endoplasmic reticulum membrane</location>
        <topology evidence="1 7">Multi-pass membrane protein</topology>
    </subcellularLocation>
</comment>
<name>A0A914V4K7_9BILA</name>
<dbReference type="InterPro" id="IPR057433">
    <property type="entry name" value="LMF1/2_C"/>
</dbReference>
<feature type="transmembrane region" description="Helical" evidence="7">
    <location>
        <begin position="69"/>
        <end position="90"/>
    </location>
</feature>
<evidence type="ECO:0000256" key="5">
    <source>
        <dbReference type="ARBA" id="ARBA00022989"/>
    </source>
</evidence>
<proteinExistence type="inferred from homology"/>
<evidence type="ECO:0000256" key="4">
    <source>
        <dbReference type="ARBA" id="ARBA00022824"/>
    </source>
</evidence>
<keyword evidence="3 7" id="KW-0812">Transmembrane</keyword>
<dbReference type="InterPro" id="IPR057434">
    <property type="entry name" value="LMF1/2_N"/>
</dbReference>
<comment type="caution">
    <text evidence="7">Lacks conserved residue(s) required for the propagation of feature annotation.</text>
</comment>
<evidence type="ECO:0000256" key="3">
    <source>
        <dbReference type="ARBA" id="ARBA00022692"/>
    </source>
</evidence>
<evidence type="ECO:0000259" key="9">
    <source>
        <dbReference type="Pfam" id="PF25179"/>
    </source>
</evidence>
<dbReference type="Pfam" id="PF25179">
    <property type="entry name" value="LMF1_C"/>
    <property type="match status" value="1"/>
</dbReference>
<organism evidence="10 11">
    <name type="scientific">Plectus sambesii</name>
    <dbReference type="NCBI Taxonomy" id="2011161"/>
    <lineage>
        <taxon>Eukaryota</taxon>
        <taxon>Metazoa</taxon>
        <taxon>Ecdysozoa</taxon>
        <taxon>Nematoda</taxon>
        <taxon>Chromadorea</taxon>
        <taxon>Plectida</taxon>
        <taxon>Plectina</taxon>
        <taxon>Plectoidea</taxon>
        <taxon>Plectidae</taxon>
        <taxon>Plectus</taxon>
    </lineage>
</organism>
<comment type="similarity">
    <text evidence="2 7">Belongs to the lipase maturation factor family.</text>
</comment>
<evidence type="ECO:0000256" key="1">
    <source>
        <dbReference type="ARBA" id="ARBA00004477"/>
    </source>
</evidence>
<dbReference type="Proteomes" id="UP000887566">
    <property type="component" value="Unplaced"/>
</dbReference>
<keyword evidence="5 7" id="KW-1133">Transmembrane helix</keyword>
<evidence type="ECO:0000256" key="7">
    <source>
        <dbReference type="RuleBase" id="RU361229"/>
    </source>
</evidence>
<accession>A0A914V4K7</accession>
<dbReference type="AlphaFoldDB" id="A0A914V4K7"/>
<dbReference type="GO" id="GO:0051604">
    <property type="term" value="P:protein maturation"/>
    <property type="evidence" value="ECO:0007669"/>
    <property type="project" value="InterPro"/>
</dbReference>
<dbReference type="PANTHER" id="PTHR14463">
    <property type="entry name" value="LIPASE MATURATION FACTOR"/>
    <property type="match status" value="1"/>
</dbReference>
<protein>
    <recommendedName>
        <fullName evidence="7">Lipase maturation factor</fullName>
    </recommendedName>
</protein>
<feature type="domain" description="Lipase maturation factor 1/2 N-terminal" evidence="8">
    <location>
        <begin position="1"/>
        <end position="109"/>
    </location>
</feature>
<evidence type="ECO:0000256" key="6">
    <source>
        <dbReference type="ARBA" id="ARBA00023136"/>
    </source>
</evidence>
<feature type="domain" description="Lipase maturation factor 1/2 C-terminal" evidence="9">
    <location>
        <begin position="177"/>
        <end position="320"/>
    </location>
</feature>
<comment type="function">
    <text evidence="7">Involved in the maturation of specific proteins in the endoplasmic reticulum.</text>
</comment>
<keyword evidence="4 7" id="KW-0256">Endoplasmic reticulum</keyword>
<keyword evidence="10" id="KW-1185">Reference proteome</keyword>
<dbReference type="WBParaSite" id="PSAMB.scaffold1533size30385.g13611.t1">
    <property type="protein sequence ID" value="PSAMB.scaffold1533size30385.g13611.t1"/>
    <property type="gene ID" value="PSAMB.scaffold1533size30385.g13611"/>
</dbReference>
<dbReference type="GO" id="GO:0005789">
    <property type="term" value="C:endoplasmic reticulum membrane"/>
    <property type="evidence" value="ECO:0007669"/>
    <property type="project" value="UniProtKB-SubCell"/>
</dbReference>
<evidence type="ECO:0000256" key="2">
    <source>
        <dbReference type="ARBA" id="ARBA00005512"/>
    </source>
</evidence>
<reference evidence="11" key="1">
    <citation type="submission" date="2022-11" db="UniProtKB">
        <authorList>
            <consortium name="WormBaseParasite"/>
        </authorList>
    </citation>
    <scope>IDENTIFICATION</scope>
</reference>
<sequence length="340" mass="39565">GMIKVRGDQCWRDLTCMDYHYETQPVPSPNSYFMHHSPAVVHKLEVLSNHFAELLAPALVLVPLRMARIIGGIVQIVFMTGIVISGNLSFLNHLTMLPTICCFDDRFLSFLFSKATKDKIALLQLQASSIKRPVGFYIRKVMDISLFALLTYLSIPVVQNLCSRRQVMNTSFDPLRIVNTYGAFGSITRERTEVVMQGTTAHDPYDSSAQWLEYEFKCKPGNVTRRPCYISPYHYRLDWLMWFAAFQNYQHNPWLVHLVAKMLNNDAFISELLEHNPFLDKDPPRFIRLQHYKYEFSNMGGVDATKGRWWRRRLIGEYMPPVRKEQLEGILNSFGWNRKV</sequence>
<evidence type="ECO:0000313" key="11">
    <source>
        <dbReference type="WBParaSite" id="PSAMB.scaffold1533size30385.g13611.t1"/>
    </source>
</evidence>
<evidence type="ECO:0000313" key="10">
    <source>
        <dbReference type="Proteomes" id="UP000887566"/>
    </source>
</evidence>
<evidence type="ECO:0000259" key="8">
    <source>
        <dbReference type="Pfam" id="PF06762"/>
    </source>
</evidence>
<keyword evidence="6 7" id="KW-0472">Membrane</keyword>
<dbReference type="Pfam" id="PF06762">
    <property type="entry name" value="LMF1"/>
    <property type="match status" value="1"/>
</dbReference>